<dbReference type="InterPro" id="IPR000734">
    <property type="entry name" value="TAG_lipase"/>
</dbReference>
<keyword evidence="3" id="KW-0964">Secreted</keyword>
<dbReference type="GO" id="GO:0016042">
    <property type="term" value="P:lipid catabolic process"/>
    <property type="evidence" value="ECO:0007669"/>
    <property type="project" value="TreeGrafter"/>
</dbReference>
<dbReference type="GO" id="GO:0005615">
    <property type="term" value="C:extracellular space"/>
    <property type="evidence" value="ECO:0007669"/>
    <property type="project" value="TreeGrafter"/>
</dbReference>
<comment type="subcellular location">
    <subcellularLocation>
        <location evidence="1">Secreted</location>
    </subcellularLocation>
</comment>
<accession>A0AB38ZEC5</accession>
<feature type="domain" description="Lipase" evidence="6">
    <location>
        <begin position="87"/>
        <end position="362"/>
    </location>
</feature>
<dbReference type="CDD" id="cd00707">
    <property type="entry name" value="Pancreat_lipase_like"/>
    <property type="match status" value="1"/>
</dbReference>
<reference evidence="7" key="1">
    <citation type="submission" date="2024-03" db="EMBL/GenBank/DDBJ databases">
        <authorList>
            <person name="Jin J.A."/>
            <person name="King G.A."/>
            <person name="Walker A."/>
        </authorList>
    </citation>
    <scope>NUCLEOTIDE SEQUENCE</scope>
</reference>
<organism evidence="7">
    <name type="scientific">Ectomocoris sp</name>
    <dbReference type="NCBI Taxonomy" id="3104572"/>
    <lineage>
        <taxon>Eukaryota</taxon>
        <taxon>Metazoa</taxon>
        <taxon>Ecdysozoa</taxon>
        <taxon>Arthropoda</taxon>
        <taxon>Hexapoda</taxon>
        <taxon>Insecta</taxon>
        <taxon>Pterygota</taxon>
        <taxon>Neoptera</taxon>
        <taxon>Paraneoptera</taxon>
        <taxon>Hemiptera</taxon>
        <taxon>Heteroptera</taxon>
        <taxon>Panheteroptera</taxon>
        <taxon>Cimicomorpha</taxon>
        <taxon>Reduviidae</taxon>
        <taxon>Peiratinae</taxon>
        <taxon>Ectomocoris</taxon>
    </lineage>
</organism>
<evidence type="ECO:0000259" key="6">
    <source>
        <dbReference type="Pfam" id="PF00151"/>
    </source>
</evidence>
<protein>
    <submittedName>
        <fullName evidence="7">Venom lipase 1</fullName>
    </submittedName>
</protein>
<dbReference type="PANTHER" id="PTHR11610:SF173">
    <property type="entry name" value="LIPASE DOMAIN-CONTAINING PROTEIN-RELATED"/>
    <property type="match status" value="1"/>
</dbReference>
<dbReference type="SUPFAM" id="SSF53474">
    <property type="entry name" value="alpha/beta-Hydrolases"/>
    <property type="match status" value="1"/>
</dbReference>
<evidence type="ECO:0000256" key="1">
    <source>
        <dbReference type="ARBA" id="ARBA00004613"/>
    </source>
</evidence>
<dbReference type="GO" id="GO:0016298">
    <property type="term" value="F:lipase activity"/>
    <property type="evidence" value="ECO:0007669"/>
    <property type="project" value="InterPro"/>
</dbReference>
<evidence type="ECO:0000256" key="4">
    <source>
        <dbReference type="RuleBase" id="RU004262"/>
    </source>
</evidence>
<dbReference type="InterPro" id="IPR013818">
    <property type="entry name" value="Lipase"/>
</dbReference>
<dbReference type="InterPro" id="IPR029058">
    <property type="entry name" value="AB_hydrolase_fold"/>
</dbReference>
<evidence type="ECO:0000313" key="7">
    <source>
        <dbReference type="EMBL" id="WXH71756.1"/>
    </source>
</evidence>
<feature type="transmembrane region" description="Helical" evidence="5">
    <location>
        <begin position="21"/>
        <end position="41"/>
    </location>
</feature>
<keyword evidence="5" id="KW-0472">Membrane</keyword>
<evidence type="ECO:0000256" key="5">
    <source>
        <dbReference type="SAM" id="Phobius"/>
    </source>
</evidence>
<keyword evidence="5" id="KW-0812">Transmembrane</keyword>
<dbReference type="GO" id="GO:0017171">
    <property type="term" value="F:serine hydrolase activity"/>
    <property type="evidence" value="ECO:0007669"/>
    <property type="project" value="TreeGrafter"/>
</dbReference>
<dbReference type="AlphaFoldDB" id="A0AB38ZEC5"/>
<sequence length="369" mass="42040">MLQYSNKTFQKCLIIMRIYKVYRILPIILVLFVIYCFNYSLADCGDKCENPLSWGEWFRSFKNPLQDWKVPDLVAFLGKDKLPKDEDDKDQYLVKFWLFNRNNMKNPELFLLDTNTTMFKQFDPKKQTRIIVHGWIGNVNSKFSVALINAYLPTFDYNVIVVDWGSKARTFYPTARNSVAMIGKLLSDFLNELCTTFQLKPESLHLVGHSLGAHVAGVAGLFMRNGLIGRISGLDPAYPLFAPDHSDRLTSKSAIFVDVIHTCGKYLGWFGQVGHADFYPNKGTSSQPGCGMDVLGKCSHRRAWMYYAESIVAPKKFMAVPCVSWKDFEDGSCLNSPVNMGEYLPTNTRGIFYLKTNKDEPFGRGLNII</sequence>
<dbReference type="FunFam" id="3.40.50.1820:FF:000076">
    <property type="entry name" value="phospholipase A1"/>
    <property type="match status" value="1"/>
</dbReference>
<dbReference type="Gene3D" id="3.40.50.1820">
    <property type="entry name" value="alpha/beta hydrolase"/>
    <property type="match status" value="1"/>
</dbReference>
<dbReference type="PRINTS" id="PR00821">
    <property type="entry name" value="TAGLIPASE"/>
</dbReference>
<evidence type="ECO:0000256" key="3">
    <source>
        <dbReference type="ARBA" id="ARBA00022525"/>
    </source>
</evidence>
<comment type="similarity">
    <text evidence="2 4">Belongs to the AB hydrolase superfamily. Lipase family.</text>
</comment>
<dbReference type="PANTHER" id="PTHR11610">
    <property type="entry name" value="LIPASE"/>
    <property type="match status" value="1"/>
</dbReference>
<dbReference type="Pfam" id="PF00151">
    <property type="entry name" value="Lipase"/>
    <property type="match status" value="1"/>
</dbReference>
<proteinExistence type="evidence at transcript level"/>
<dbReference type="EMBL" id="PP510831">
    <property type="protein sequence ID" value="WXH71756.1"/>
    <property type="molecule type" value="mRNA"/>
</dbReference>
<keyword evidence="5" id="KW-1133">Transmembrane helix</keyword>
<dbReference type="InterPro" id="IPR033906">
    <property type="entry name" value="Lipase_N"/>
</dbReference>
<evidence type="ECO:0000256" key="2">
    <source>
        <dbReference type="ARBA" id="ARBA00010701"/>
    </source>
</evidence>
<name>A0AB38ZEC5_9HEMI</name>